<organism evidence="4 5">
    <name type="scientific">Pelosinus fermentans B4</name>
    <dbReference type="NCBI Taxonomy" id="1149862"/>
    <lineage>
        <taxon>Bacteria</taxon>
        <taxon>Bacillati</taxon>
        <taxon>Bacillota</taxon>
        <taxon>Negativicutes</taxon>
        <taxon>Selenomonadales</taxon>
        <taxon>Sporomusaceae</taxon>
        <taxon>Pelosinus</taxon>
    </lineage>
</organism>
<dbReference type="RefSeq" id="WP_007937016.1">
    <property type="nucleotide sequence ID" value="NZ_AKVJ01000056.1"/>
</dbReference>
<name>I9L8K9_9FIRM</name>
<keyword evidence="5" id="KW-1185">Reference proteome</keyword>
<dbReference type="SUPFAM" id="SSF47336">
    <property type="entry name" value="ACP-like"/>
    <property type="match status" value="1"/>
</dbReference>
<keyword evidence="2" id="KW-0597">Phosphoprotein</keyword>
<dbReference type="AlphaFoldDB" id="I9L8K9"/>
<dbReference type="EMBL" id="AKVJ01000056">
    <property type="protein sequence ID" value="EIW16611.1"/>
    <property type="molecule type" value="Genomic_DNA"/>
</dbReference>
<dbReference type="GO" id="GO:0005886">
    <property type="term" value="C:plasma membrane"/>
    <property type="evidence" value="ECO:0007669"/>
    <property type="project" value="TreeGrafter"/>
</dbReference>
<dbReference type="PROSITE" id="PS50075">
    <property type="entry name" value="CARRIER"/>
    <property type="match status" value="1"/>
</dbReference>
<sequence>ILGDFGSCDYAIGNRFQMAYAHYRQEKQLEGKAYGKSLVINWPLWKDGGMGVGEEENSKLYLKSSGQRFLEAEEGVGIFDQLLTQNKTQHLIVVGERSRVQRFLRLSSQEQPVVAASTASMSGRPGRRAEMKGFTLEQCIEWDLKEQASQLLKIPRDKLEQDENLADFGFDSISLAQFAGILTNHYSIEFTPSLFFGYSTLEKLKKYFLIKHQETMKEYYQESAAEDVSEKVPAIVMGSKRQAAKKSRFARQKTVLTLQEQEPIAIIGMSGRFPEARTI</sequence>
<dbReference type="InterPro" id="IPR036736">
    <property type="entry name" value="ACP-like_sf"/>
</dbReference>
<evidence type="ECO:0000313" key="5">
    <source>
        <dbReference type="Proteomes" id="UP000004324"/>
    </source>
</evidence>
<dbReference type="InterPro" id="IPR050091">
    <property type="entry name" value="PKS_NRPS_Biosynth_Enz"/>
</dbReference>
<proteinExistence type="predicted"/>
<dbReference type="GO" id="GO:0071770">
    <property type="term" value="P:DIM/DIP cell wall layer assembly"/>
    <property type="evidence" value="ECO:0007669"/>
    <property type="project" value="TreeGrafter"/>
</dbReference>
<evidence type="ECO:0000313" key="4">
    <source>
        <dbReference type="EMBL" id="EIW16611.1"/>
    </source>
</evidence>
<feature type="non-terminal residue" evidence="4">
    <location>
        <position position="1"/>
    </location>
</feature>
<protein>
    <submittedName>
        <fullName evidence="4">Phosphopantetheine-binding protein</fullName>
    </submittedName>
</protein>
<dbReference type="GO" id="GO:0005737">
    <property type="term" value="C:cytoplasm"/>
    <property type="evidence" value="ECO:0007669"/>
    <property type="project" value="TreeGrafter"/>
</dbReference>
<feature type="non-terminal residue" evidence="4">
    <location>
        <position position="279"/>
    </location>
</feature>
<dbReference type="Gene3D" id="1.10.1200.10">
    <property type="entry name" value="ACP-like"/>
    <property type="match status" value="1"/>
</dbReference>
<dbReference type="GO" id="GO:0004312">
    <property type="term" value="F:fatty acid synthase activity"/>
    <property type="evidence" value="ECO:0007669"/>
    <property type="project" value="TreeGrafter"/>
</dbReference>
<dbReference type="Gene3D" id="3.40.50.720">
    <property type="entry name" value="NAD(P)-binding Rossmann-like Domain"/>
    <property type="match status" value="1"/>
</dbReference>
<dbReference type="InterPro" id="IPR009081">
    <property type="entry name" value="PP-bd_ACP"/>
</dbReference>
<gene>
    <name evidence="4" type="ORF">FB4_4676</name>
</gene>
<comment type="caution">
    <text evidence="4">The sequence shown here is derived from an EMBL/GenBank/DDBJ whole genome shotgun (WGS) entry which is preliminary data.</text>
</comment>
<evidence type="ECO:0000256" key="2">
    <source>
        <dbReference type="ARBA" id="ARBA00022553"/>
    </source>
</evidence>
<reference evidence="4 5" key="1">
    <citation type="journal article" date="2012" name="J. Bacteriol.">
        <title>Draft Genome Sequences for Two Metal-Reducing Pelosinus fermentans Strains Isolated from a Cr(VI)-Contaminated Site and for Type Strain R7.</title>
        <authorList>
            <person name="Brown S.D."/>
            <person name="Podar M."/>
            <person name="Klingeman D.M."/>
            <person name="Johnson C.M."/>
            <person name="Yang Z.K."/>
            <person name="Utturkar S.M."/>
            <person name="Land M.L."/>
            <person name="Mosher J.J."/>
            <person name="Hurt R.A.Jr."/>
            <person name="Phelps T.J."/>
            <person name="Palumbo A.V."/>
            <person name="Arkin A.P."/>
            <person name="Hazen T.C."/>
            <person name="Elias D.A."/>
        </authorList>
    </citation>
    <scope>NUCLEOTIDE SEQUENCE [LARGE SCALE GENOMIC DNA]</scope>
    <source>
        <strain evidence="4 5">B4</strain>
    </source>
</reference>
<evidence type="ECO:0000256" key="1">
    <source>
        <dbReference type="ARBA" id="ARBA00022450"/>
    </source>
</evidence>
<dbReference type="OrthoDB" id="9778690at2"/>
<keyword evidence="1" id="KW-0596">Phosphopantetheine</keyword>
<dbReference type="Pfam" id="PF00550">
    <property type="entry name" value="PP-binding"/>
    <property type="match status" value="1"/>
</dbReference>
<dbReference type="GO" id="GO:0006633">
    <property type="term" value="P:fatty acid biosynthetic process"/>
    <property type="evidence" value="ECO:0007669"/>
    <property type="project" value="TreeGrafter"/>
</dbReference>
<feature type="domain" description="Carrier" evidence="3">
    <location>
        <begin position="135"/>
        <end position="212"/>
    </location>
</feature>
<accession>I9L8K9</accession>
<dbReference type="PANTHER" id="PTHR43775:SF37">
    <property type="entry name" value="SI:DKEY-61P9.11"/>
    <property type="match status" value="1"/>
</dbReference>
<dbReference type="Proteomes" id="UP000004324">
    <property type="component" value="Unassembled WGS sequence"/>
</dbReference>
<evidence type="ECO:0000259" key="3">
    <source>
        <dbReference type="PROSITE" id="PS50075"/>
    </source>
</evidence>
<dbReference type="PANTHER" id="PTHR43775">
    <property type="entry name" value="FATTY ACID SYNTHASE"/>
    <property type="match status" value="1"/>
</dbReference>